<protein>
    <submittedName>
        <fullName evidence="1">Uncharacterized protein</fullName>
    </submittedName>
</protein>
<accession>A0A146IJT1</accession>
<evidence type="ECO:0000313" key="2">
    <source>
        <dbReference type="Proteomes" id="UP000613580"/>
    </source>
</evidence>
<gene>
    <name evidence="1" type="ORF">HMN09_00901400</name>
</gene>
<keyword evidence="2" id="KW-1185">Reference proteome</keyword>
<organism evidence="1 2">
    <name type="scientific">Mycena chlorophos</name>
    <name type="common">Agaric fungus</name>
    <name type="synonym">Agaricus chlorophos</name>
    <dbReference type="NCBI Taxonomy" id="658473"/>
    <lineage>
        <taxon>Eukaryota</taxon>
        <taxon>Fungi</taxon>
        <taxon>Dikarya</taxon>
        <taxon>Basidiomycota</taxon>
        <taxon>Agaricomycotina</taxon>
        <taxon>Agaricomycetes</taxon>
        <taxon>Agaricomycetidae</taxon>
        <taxon>Agaricales</taxon>
        <taxon>Marasmiineae</taxon>
        <taxon>Mycenaceae</taxon>
        <taxon>Mycena</taxon>
    </lineage>
</organism>
<sequence length="137" mass="14693">MRNAILFFLALATVGVMAQSTEVHPLLQPLSQYMDVSKIEPLRAKAAVLLEPLTDKAELFINTAKADGALVAAQAYPETAIVFFSAFFIVLGFIGTFLGCVVPANKESDEDIELKKAAAVPVPAMKSSSAVPLKKRK</sequence>
<dbReference type="OrthoDB" id="10378640at2759"/>
<dbReference type="Proteomes" id="UP000613580">
    <property type="component" value="Unassembled WGS sequence"/>
</dbReference>
<reference evidence="1" key="1">
    <citation type="submission" date="2020-05" db="EMBL/GenBank/DDBJ databases">
        <title>Mycena genomes resolve the evolution of fungal bioluminescence.</title>
        <authorList>
            <person name="Tsai I.J."/>
        </authorList>
    </citation>
    <scope>NUCLEOTIDE SEQUENCE</scope>
    <source>
        <strain evidence="1">110903Hualien_Pintung</strain>
    </source>
</reference>
<dbReference type="AlphaFoldDB" id="A0A146IJT1"/>
<comment type="caution">
    <text evidence="1">The sequence shown here is derived from an EMBL/GenBank/DDBJ whole genome shotgun (WGS) entry which is preliminary data.</text>
</comment>
<evidence type="ECO:0000313" key="1">
    <source>
        <dbReference type="EMBL" id="KAF7302668.1"/>
    </source>
</evidence>
<proteinExistence type="predicted"/>
<name>A0A146IJT1_MYCCL</name>
<dbReference type="EMBL" id="JACAZE010000012">
    <property type="protein sequence ID" value="KAF7302668.1"/>
    <property type="molecule type" value="Genomic_DNA"/>
</dbReference>